<dbReference type="EMBL" id="LXQA010015631">
    <property type="protein sequence ID" value="MCH89174.1"/>
    <property type="molecule type" value="Genomic_DNA"/>
</dbReference>
<comment type="caution">
    <text evidence="1">The sequence shown here is derived from an EMBL/GenBank/DDBJ whole genome shotgun (WGS) entry which is preliminary data.</text>
</comment>
<gene>
    <name evidence="1" type="ORF">A2U01_0010067</name>
</gene>
<sequence>MENDRNKRPKYEYDNSNSSLDPYWVEEKVDTVVATMSRRDQSNPSRRLSIVAAKPPFFLFGNVSNIAYESVTLRKQLPHSSKATSDYQGCNTVVKEMVSALGFKEAVEL</sequence>
<proteinExistence type="predicted"/>
<dbReference type="GO" id="GO:0008168">
    <property type="term" value="F:methyltransferase activity"/>
    <property type="evidence" value="ECO:0007669"/>
    <property type="project" value="UniProtKB-KW"/>
</dbReference>
<dbReference type="GO" id="GO:0032259">
    <property type="term" value="P:methylation"/>
    <property type="evidence" value="ECO:0007669"/>
    <property type="project" value="UniProtKB-KW"/>
</dbReference>
<dbReference type="Proteomes" id="UP000265520">
    <property type="component" value="Unassembled WGS sequence"/>
</dbReference>
<evidence type="ECO:0000313" key="2">
    <source>
        <dbReference type="Proteomes" id="UP000265520"/>
    </source>
</evidence>
<name>A0A392MSB3_9FABA</name>
<protein>
    <submittedName>
        <fullName evidence="1">DNA (Cytosine-5)-methyltransferase DRM2-like</fullName>
    </submittedName>
</protein>
<reference evidence="1 2" key="1">
    <citation type="journal article" date="2018" name="Front. Plant Sci.">
        <title>Red Clover (Trifolium pratense) and Zigzag Clover (T. medium) - A Picture of Genomic Similarities and Differences.</title>
        <authorList>
            <person name="Dluhosova J."/>
            <person name="Istvanek J."/>
            <person name="Nedelnik J."/>
            <person name="Repkova J."/>
        </authorList>
    </citation>
    <scope>NUCLEOTIDE SEQUENCE [LARGE SCALE GENOMIC DNA]</scope>
    <source>
        <strain evidence="2">cv. 10/8</strain>
        <tissue evidence="1">Leaf</tissue>
    </source>
</reference>
<organism evidence="1 2">
    <name type="scientific">Trifolium medium</name>
    <dbReference type="NCBI Taxonomy" id="97028"/>
    <lineage>
        <taxon>Eukaryota</taxon>
        <taxon>Viridiplantae</taxon>
        <taxon>Streptophyta</taxon>
        <taxon>Embryophyta</taxon>
        <taxon>Tracheophyta</taxon>
        <taxon>Spermatophyta</taxon>
        <taxon>Magnoliopsida</taxon>
        <taxon>eudicotyledons</taxon>
        <taxon>Gunneridae</taxon>
        <taxon>Pentapetalae</taxon>
        <taxon>rosids</taxon>
        <taxon>fabids</taxon>
        <taxon>Fabales</taxon>
        <taxon>Fabaceae</taxon>
        <taxon>Papilionoideae</taxon>
        <taxon>50 kb inversion clade</taxon>
        <taxon>NPAAA clade</taxon>
        <taxon>Hologalegina</taxon>
        <taxon>IRL clade</taxon>
        <taxon>Trifolieae</taxon>
        <taxon>Trifolium</taxon>
    </lineage>
</organism>
<evidence type="ECO:0000313" key="1">
    <source>
        <dbReference type="EMBL" id="MCH89174.1"/>
    </source>
</evidence>
<keyword evidence="1" id="KW-0489">Methyltransferase</keyword>
<dbReference type="AlphaFoldDB" id="A0A392MSB3"/>
<keyword evidence="1" id="KW-0808">Transferase</keyword>
<keyword evidence="2" id="KW-1185">Reference proteome</keyword>
<accession>A0A392MSB3</accession>